<dbReference type="SUPFAM" id="SSF55811">
    <property type="entry name" value="Nudix"/>
    <property type="match status" value="1"/>
</dbReference>
<dbReference type="PANTHER" id="PTHR21340:SF0">
    <property type="entry name" value="BIS(5'-NUCLEOSYL)-TETRAPHOSPHATASE [ASYMMETRICAL]"/>
    <property type="match status" value="1"/>
</dbReference>
<keyword evidence="6" id="KW-1185">Reference proteome</keyword>
<evidence type="ECO:0000259" key="4">
    <source>
        <dbReference type="PROSITE" id="PS51462"/>
    </source>
</evidence>
<evidence type="ECO:0000256" key="1">
    <source>
        <dbReference type="ARBA" id="ARBA00001946"/>
    </source>
</evidence>
<accession>A0ABQ3EMS5</accession>
<feature type="region of interest" description="Disordered" evidence="3">
    <location>
        <begin position="151"/>
        <end position="170"/>
    </location>
</feature>
<dbReference type="InterPro" id="IPR020084">
    <property type="entry name" value="NUDIX_hydrolase_CS"/>
</dbReference>
<dbReference type="InterPro" id="IPR015797">
    <property type="entry name" value="NUDIX_hydrolase-like_dom_sf"/>
</dbReference>
<dbReference type="InterPro" id="IPR051325">
    <property type="entry name" value="Nudix_hydrolase_domain"/>
</dbReference>
<sequence>MSQVPVFCQATTVFLIDKNSEEPQVLLFRRLDPPANTWGQVAGAIEADETAWQAALREVREETGIILDELWSADADIRFYVPEKNSFSIIPVFVAHISHDTPIKLNGEHDAYQWFSFADAKALVSFPGQRRMLELIEEEFIHRTPTPHLRINLSQSDEDDGSDLYARASP</sequence>
<gene>
    <name evidence="5" type="ORF">GCM10007094_33140</name>
</gene>
<dbReference type="PANTHER" id="PTHR21340">
    <property type="entry name" value="DIADENOSINE 5,5-P1,P4-TETRAPHOSPHATE PYROPHOSPHOHYDROLASE MUTT"/>
    <property type="match status" value="1"/>
</dbReference>
<dbReference type="PROSITE" id="PS00893">
    <property type="entry name" value="NUDIX_BOX"/>
    <property type="match status" value="1"/>
</dbReference>
<protein>
    <submittedName>
        <fullName evidence="5">NUDIX hydrolase</fullName>
    </submittedName>
</protein>
<dbReference type="InterPro" id="IPR000086">
    <property type="entry name" value="NUDIX_hydrolase_dom"/>
</dbReference>
<evidence type="ECO:0000256" key="2">
    <source>
        <dbReference type="ARBA" id="ARBA00022801"/>
    </source>
</evidence>
<dbReference type="EMBL" id="BMXE01000006">
    <property type="protein sequence ID" value="GHB41071.1"/>
    <property type="molecule type" value="Genomic_DNA"/>
</dbReference>
<dbReference type="Gene3D" id="3.90.79.10">
    <property type="entry name" value="Nucleoside Triphosphate Pyrophosphohydrolase"/>
    <property type="match status" value="1"/>
</dbReference>
<name>A0ABQ3EMS5_9HYPH</name>
<evidence type="ECO:0000313" key="6">
    <source>
        <dbReference type="Proteomes" id="UP000637980"/>
    </source>
</evidence>
<dbReference type="PROSITE" id="PS51462">
    <property type="entry name" value="NUDIX"/>
    <property type="match status" value="1"/>
</dbReference>
<keyword evidence="2 5" id="KW-0378">Hydrolase</keyword>
<dbReference type="RefSeq" id="WP_189437907.1">
    <property type="nucleotide sequence ID" value="NZ_BMXE01000006.1"/>
</dbReference>
<evidence type="ECO:0000313" key="5">
    <source>
        <dbReference type="EMBL" id="GHB41071.1"/>
    </source>
</evidence>
<dbReference type="Pfam" id="PF00293">
    <property type="entry name" value="NUDIX"/>
    <property type="match status" value="1"/>
</dbReference>
<comment type="caution">
    <text evidence="5">The sequence shown here is derived from an EMBL/GenBank/DDBJ whole genome shotgun (WGS) entry which is preliminary data.</text>
</comment>
<feature type="domain" description="Nudix hydrolase" evidence="4">
    <location>
        <begin position="6"/>
        <end position="137"/>
    </location>
</feature>
<dbReference type="GO" id="GO:0016787">
    <property type="term" value="F:hydrolase activity"/>
    <property type="evidence" value="ECO:0007669"/>
    <property type="project" value="UniProtKB-KW"/>
</dbReference>
<proteinExistence type="predicted"/>
<reference evidence="6" key="1">
    <citation type="journal article" date="2019" name="Int. J. Syst. Evol. Microbiol.">
        <title>The Global Catalogue of Microorganisms (GCM) 10K type strain sequencing project: providing services to taxonomists for standard genome sequencing and annotation.</title>
        <authorList>
            <consortium name="The Broad Institute Genomics Platform"/>
            <consortium name="The Broad Institute Genome Sequencing Center for Infectious Disease"/>
            <person name="Wu L."/>
            <person name="Ma J."/>
        </authorList>
    </citation>
    <scope>NUCLEOTIDE SEQUENCE [LARGE SCALE GENOMIC DNA]</scope>
    <source>
        <strain evidence="6">KCTC 12861</strain>
    </source>
</reference>
<evidence type="ECO:0000256" key="3">
    <source>
        <dbReference type="SAM" id="MobiDB-lite"/>
    </source>
</evidence>
<dbReference type="CDD" id="cd04664">
    <property type="entry name" value="NUDIX_DHNTPase_like"/>
    <property type="match status" value="1"/>
</dbReference>
<organism evidence="5 6">
    <name type="scientific">Pseudovibrio japonicus</name>
    <dbReference type="NCBI Taxonomy" id="366534"/>
    <lineage>
        <taxon>Bacteria</taxon>
        <taxon>Pseudomonadati</taxon>
        <taxon>Pseudomonadota</taxon>
        <taxon>Alphaproteobacteria</taxon>
        <taxon>Hyphomicrobiales</taxon>
        <taxon>Stappiaceae</taxon>
        <taxon>Pseudovibrio</taxon>
    </lineage>
</organism>
<dbReference type="Proteomes" id="UP000637980">
    <property type="component" value="Unassembled WGS sequence"/>
</dbReference>
<comment type="cofactor">
    <cofactor evidence="1">
        <name>Mg(2+)</name>
        <dbReference type="ChEBI" id="CHEBI:18420"/>
    </cofactor>
</comment>